<dbReference type="EMBL" id="NFLJ01000061">
    <property type="protein sequence ID" value="OUQ31005.1"/>
    <property type="molecule type" value="Genomic_DNA"/>
</dbReference>
<gene>
    <name evidence="2" type="ORF">B5E75_13620</name>
</gene>
<evidence type="ECO:0000313" key="3">
    <source>
        <dbReference type="Proteomes" id="UP000195305"/>
    </source>
</evidence>
<dbReference type="OrthoDB" id="1645010at2"/>
<evidence type="ECO:0000256" key="1">
    <source>
        <dbReference type="SAM" id="Phobius"/>
    </source>
</evidence>
<dbReference type="AlphaFoldDB" id="A0A1Y4SM39"/>
<sequence>MKKLRYKRVILVIMIFVLFVSMAGYMYLQRSRYFEYNGTITTYTTTYQQDEKIYIFDLKGFFKDEQYYLSLNDLYNWFVIQDSKNKVYVDYGKHTMVYQLNDEVYYIDFGRDEIKYKNDCININENGSHIYISHKNIYLSVYFIEKILLKNEKKIEIENKNAIIS</sequence>
<accession>A0A1Y4SM39</accession>
<reference evidence="2 3" key="1">
    <citation type="journal article" date="2018" name="BMC Genomics">
        <title>Whole genome sequencing and function prediction of 133 gut anaerobes isolated from chicken caecum in pure cultures.</title>
        <authorList>
            <person name="Medvecky M."/>
            <person name="Cejkova D."/>
            <person name="Polansky O."/>
            <person name="Karasova D."/>
            <person name="Kubasova T."/>
            <person name="Cizek A."/>
            <person name="Rychlik I."/>
        </authorList>
    </citation>
    <scope>NUCLEOTIDE SEQUENCE [LARGE SCALE GENOMIC DNA]</scope>
    <source>
        <strain evidence="2 3">An13</strain>
    </source>
</reference>
<protein>
    <submittedName>
        <fullName evidence="2">Uncharacterized protein</fullName>
    </submittedName>
</protein>
<keyword evidence="1" id="KW-0472">Membrane</keyword>
<comment type="caution">
    <text evidence="2">The sequence shown here is derived from an EMBL/GenBank/DDBJ whole genome shotgun (WGS) entry which is preliminary data.</text>
</comment>
<proteinExistence type="predicted"/>
<keyword evidence="1" id="KW-1133">Transmembrane helix</keyword>
<evidence type="ECO:0000313" key="2">
    <source>
        <dbReference type="EMBL" id="OUQ31005.1"/>
    </source>
</evidence>
<name>A0A1Y4SM39_9FIRM</name>
<dbReference type="RefSeq" id="WP_087360349.1">
    <property type="nucleotide sequence ID" value="NZ_NFLJ01000061.1"/>
</dbReference>
<keyword evidence="1" id="KW-0812">Transmembrane</keyword>
<dbReference type="Proteomes" id="UP000195305">
    <property type="component" value="Unassembled WGS sequence"/>
</dbReference>
<keyword evidence="3" id="KW-1185">Reference proteome</keyword>
<organism evidence="2 3">
    <name type="scientific">Massilimicrobiota timonensis</name>
    <dbReference type="NCBI Taxonomy" id="1776392"/>
    <lineage>
        <taxon>Bacteria</taxon>
        <taxon>Bacillati</taxon>
        <taxon>Bacillota</taxon>
        <taxon>Erysipelotrichia</taxon>
        <taxon>Erysipelotrichales</taxon>
        <taxon>Erysipelotrichaceae</taxon>
        <taxon>Massilimicrobiota</taxon>
    </lineage>
</organism>
<feature type="transmembrane region" description="Helical" evidence="1">
    <location>
        <begin position="9"/>
        <end position="28"/>
    </location>
</feature>